<comment type="caution">
    <text evidence="11">The sequence shown here is derived from an EMBL/GenBank/DDBJ whole genome shotgun (WGS) entry which is preliminary data.</text>
</comment>
<dbReference type="PANTHER" id="PTHR46206:SF1">
    <property type="entry name" value="P450, PUTATIVE (EUROFUNG)-RELATED"/>
    <property type="match status" value="1"/>
</dbReference>
<evidence type="ECO:0000256" key="6">
    <source>
        <dbReference type="ARBA" id="ARBA00023004"/>
    </source>
</evidence>
<gene>
    <name evidence="11" type="ORF">HDK90DRAFT_7624</name>
</gene>
<dbReference type="PANTHER" id="PTHR46206">
    <property type="entry name" value="CYTOCHROME P450"/>
    <property type="match status" value="1"/>
</dbReference>
<feature type="chain" id="PRO_5047521960" evidence="10">
    <location>
        <begin position="17"/>
        <end position="545"/>
    </location>
</feature>
<evidence type="ECO:0000256" key="3">
    <source>
        <dbReference type="ARBA" id="ARBA00022617"/>
    </source>
</evidence>
<comment type="cofactor">
    <cofactor evidence="1">
        <name>heme</name>
        <dbReference type="ChEBI" id="CHEBI:30413"/>
    </cofactor>
</comment>
<keyword evidence="5 8" id="KW-0560">Oxidoreductase</keyword>
<dbReference type="InterPro" id="IPR002403">
    <property type="entry name" value="Cyt_P450_E_grp-IV"/>
</dbReference>
<dbReference type="PROSITE" id="PS00086">
    <property type="entry name" value="CYTOCHROME_P450"/>
    <property type="match status" value="1"/>
</dbReference>
<evidence type="ECO:0000256" key="4">
    <source>
        <dbReference type="ARBA" id="ARBA00022723"/>
    </source>
</evidence>
<comment type="similarity">
    <text evidence="2 8">Belongs to the cytochrome P450 family.</text>
</comment>
<dbReference type="Proteomes" id="UP001492380">
    <property type="component" value="Unassembled WGS sequence"/>
</dbReference>
<dbReference type="EMBL" id="JBBWRZ010000001">
    <property type="protein sequence ID" value="KAK8246312.1"/>
    <property type="molecule type" value="Genomic_DNA"/>
</dbReference>
<reference evidence="11 12" key="1">
    <citation type="submission" date="2024-04" db="EMBL/GenBank/DDBJ databases">
        <title>Phyllosticta paracitricarpa is synonymous to the EU quarantine fungus P. citricarpa based on phylogenomic analyses.</title>
        <authorList>
            <consortium name="Lawrence Berkeley National Laboratory"/>
            <person name="Van Ingen-Buijs V.A."/>
            <person name="Van Westerhoven A.C."/>
            <person name="Haridas S."/>
            <person name="Skiadas P."/>
            <person name="Martin F."/>
            <person name="Groenewald J.Z."/>
            <person name="Crous P.W."/>
            <person name="Seidl M.F."/>
        </authorList>
    </citation>
    <scope>NUCLEOTIDE SEQUENCE [LARGE SCALE GENOMIC DNA]</scope>
    <source>
        <strain evidence="11 12">CBS 123374</strain>
    </source>
</reference>
<keyword evidence="4 8" id="KW-0479">Metal-binding</keyword>
<evidence type="ECO:0000313" key="12">
    <source>
        <dbReference type="Proteomes" id="UP001492380"/>
    </source>
</evidence>
<sequence length="545" mass="62167">MLWILLVAAVLAAVYAQHRKLTATKRLLDDLPWVGVKQGQWFARGRAHLREATRSWELLMEGYEKWSKKDKTFVIPHLSFRPEAILAQSHIPWLMKQGEEILSTKPAQVSLTELEWLAPPEIHENALHEEVIRKDLTRHLGMLTEDINKAVIESIDLIWGLDTEWKHVNAVETIYEIIIRISNAIFLGDAVYQQDFYRDRVRGFANAFIFSVTSIKSLLPDILRPIIAPVLAFPAKYCMNKCHQFLGPVIEARLEGLRRKQLDPTNKDPEPEDFIQWMTRSAFSQPGGREADSKLICTRIILMETTAIHTSTSTVANTLIDLVSAPAEHQYLEGIRAQSLQIFRQDGGRWTQAGIRRLNRADSAIRESLRYSGFAARGAKRQVTAPGGVTLPDGTHLPQHAWLSIPVAAIHFDERFYPDPHRYDAFRFSDAREEMVEALRRRPGGQAELYEILQERRLSVSTTSDAFVPFGHGRHSCPGRFFAAQMLKLLIAYITIHYDIERLPERPKSAALSDFSAPPQSCKFKIRRRTQAEIDADSPREKTPN</sequence>
<keyword evidence="7 8" id="KW-0503">Monooxygenase</keyword>
<name>A0ABR1Z2A4_9PEZI</name>
<dbReference type="Pfam" id="PF00067">
    <property type="entry name" value="p450"/>
    <property type="match status" value="1"/>
</dbReference>
<feature type="region of interest" description="Disordered" evidence="9">
    <location>
        <begin position="526"/>
        <end position="545"/>
    </location>
</feature>
<evidence type="ECO:0000256" key="5">
    <source>
        <dbReference type="ARBA" id="ARBA00023002"/>
    </source>
</evidence>
<dbReference type="PRINTS" id="PR00465">
    <property type="entry name" value="EP450IV"/>
</dbReference>
<keyword evidence="12" id="KW-1185">Reference proteome</keyword>
<dbReference type="SUPFAM" id="SSF48264">
    <property type="entry name" value="Cytochrome P450"/>
    <property type="match status" value="1"/>
</dbReference>
<evidence type="ECO:0000256" key="8">
    <source>
        <dbReference type="RuleBase" id="RU000461"/>
    </source>
</evidence>
<evidence type="ECO:0000256" key="2">
    <source>
        <dbReference type="ARBA" id="ARBA00010617"/>
    </source>
</evidence>
<dbReference type="Gene3D" id="1.10.630.10">
    <property type="entry name" value="Cytochrome P450"/>
    <property type="match status" value="1"/>
</dbReference>
<accession>A0ABR1Z2A4</accession>
<evidence type="ECO:0000313" key="11">
    <source>
        <dbReference type="EMBL" id="KAK8246312.1"/>
    </source>
</evidence>
<protein>
    <submittedName>
        <fullName evidence="11">Cytochrome P450</fullName>
    </submittedName>
</protein>
<organism evidence="11 12">
    <name type="scientific">Phyllosticta capitalensis</name>
    <dbReference type="NCBI Taxonomy" id="121624"/>
    <lineage>
        <taxon>Eukaryota</taxon>
        <taxon>Fungi</taxon>
        <taxon>Dikarya</taxon>
        <taxon>Ascomycota</taxon>
        <taxon>Pezizomycotina</taxon>
        <taxon>Dothideomycetes</taxon>
        <taxon>Dothideomycetes incertae sedis</taxon>
        <taxon>Botryosphaeriales</taxon>
        <taxon>Phyllostictaceae</taxon>
        <taxon>Phyllosticta</taxon>
    </lineage>
</organism>
<feature type="signal peptide" evidence="10">
    <location>
        <begin position="1"/>
        <end position="16"/>
    </location>
</feature>
<keyword evidence="3 8" id="KW-0349">Heme</keyword>
<evidence type="ECO:0000256" key="7">
    <source>
        <dbReference type="ARBA" id="ARBA00023033"/>
    </source>
</evidence>
<evidence type="ECO:0000256" key="9">
    <source>
        <dbReference type="SAM" id="MobiDB-lite"/>
    </source>
</evidence>
<evidence type="ECO:0000256" key="10">
    <source>
        <dbReference type="SAM" id="SignalP"/>
    </source>
</evidence>
<evidence type="ECO:0000256" key="1">
    <source>
        <dbReference type="ARBA" id="ARBA00001971"/>
    </source>
</evidence>
<proteinExistence type="inferred from homology"/>
<dbReference type="CDD" id="cd11041">
    <property type="entry name" value="CYP503A1-like"/>
    <property type="match status" value="1"/>
</dbReference>
<keyword evidence="6 8" id="KW-0408">Iron</keyword>
<dbReference type="InterPro" id="IPR017972">
    <property type="entry name" value="Cyt_P450_CS"/>
</dbReference>
<keyword evidence="10" id="KW-0732">Signal</keyword>
<dbReference type="InterPro" id="IPR001128">
    <property type="entry name" value="Cyt_P450"/>
</dbReference>
<dbReference type="InterPro" id="IPR036396">
    <property type="entry name" value="Cyt_P450_sf"/>
</dbReference>